<feature type="region of interest" description="Disordered" evidence="1">
    <location>
        <begin position="74"/>
        <end position="254"/>
    </location>
</feature>
<dbReference type="PROSITE" id="PS51257">
    <property type="entry name" value="PROKAR_LIPOPROTEIN"/>
    <property type="match status" value="1"/>
</dbReference>
<proteinExistence type="predicted"/>
<feature type="compositionally biased region" description="Polar residues" evidence="1">
    <location>
        <begin position="222"/>
        <end position="237"/>
    </location>
</feature>
<protein>
    <submittedName>
        <fullName evidence="2">Uncharacterized protein</fullName>
    </submittedName>
</protein>
<dbReference type="EMBL" id="JARK01001381">
    <property type="protein sequence ID" value="EYC12997.1"/>
    <property type="molecule type" value="Genomic_DNA"/>
</dbReference>
<evidence type="ECO:0000256" key="1">
    <source>
        <dbReference type="SAM" id="MobiDB-lite"/>
    </source>
</evidence>
<organism evidence="2 3">
    <name type="scientific">Ancylostoma ceylanicum</name>
    <dbReference type="NCBI Taxonomy" id="53326"/>
    <lineage>
        <taxon>Eukaryota</taxon>
        <taxon>Metazoa</taxon>
        <taxon>Ecdysozoa</taxon>
        <taxon>Nematoda</taxon>
        <taxon>Chromadorea</taxon>
        <taxon>Rhabditida</taxon>
        <taxon>Rhabditina</taxon>
        <taxon>Rhabditomorpha</taxon>
        <taxon>Strongyloidea</taxon>
        <taxon>Ancylostomatidae</taxon>
        <taxon>Ancylostomatinae</taxon>
        <taxon>Ancylostoma</taxon>
    </lineage>
</organism>
<name>A0A016UDS4_9BILA</name>
<sequence length="254" mass="28584">MRQFPDSSFLYTIISALATLAFACSSLICAQKRTNRQRIAGGFVPPVGAMQEVSLIEPTIKGEVFLQTAIEPSVATDEKSKGSNERKVKNKKNKHDKHDKKDKKKKKQKDEKPTDKKAAQKKEKKGEVKKEQTPMKEKTPKKEEPKKEKIEKHVIRTPEKIDAESPKKAEGGALERNMKIKSLEAYKTAKTEEDRKKTEEDKKKSHASVDPDDSSEKVDARLQSNMQSPITGQSLVQTAPIDDRLRSLAMSNVN</sequence>
<evidence type="ECO:0000313" key="3">
    <source>
        <dbReference type="Proteomes" id="UP000024635"/>
    </source>
</evidence>
<reference evidence="3" key="1">
    <citation type="journal article" date="2015" name="Nat. Genet.">
        <title>The genome and transcriptome of the zoonotic hookworm Ancylostoma ceylanicum identify infection-specific gene families.</title>
        <authorList>
            <person name="Schwarz E.M."/>
            <person name="Hu Y."/>
            <person name="Antoshechkin I."/>
            <person name="Miller M.M."/>
            <person name="Sternberg P.W."/>
            <person name="Aroian R.V."/>
        </authorList>
    </citation>
    <scope>NUCLEOTIDE SEQUENCE</scope>
    <source>
        <strain evidence="3">HY135</strain>
    </source>
</reference>
<feature type="compositionally biased region" description="Basic residues" evidence="1">
    <location>
        <begin position="88"/>
        <end position="107"/>
    </location>
</feature>
<dbReference type="OrthoDB" id="10595771at2759"/>
<accession>A0A016UDS4</accession>
<dbReference type="Proteomes" id="UP000024635">
    <property type="component" value="Unassembled WGS sequence"/>
</dbReference>
<feature type="compositionally biased region" description="Basic and acidic residues" evidence="1">
    <location>
        <begin position="108"/>
        <end position="170"/>
    </location>
</feature>
<feature type="compositionally biased region" description="Basic and acidic residues" evidence="1">
    <location>
        <begin position="76"/>
        <end position="87"/>
    </location>
</feature>
<gene>
    <name evidence="2" type="primary">Acey_s0045.g1206</name>
    <name evidence="2" type="ORF">Y032_0045g1206</name>
</gene>
<dbReference type="AlphaFoldDB" id="A0A016UDS4"/>
<keyword evidence="3" id="KW-1185">Reference proteome</keyword>
<evidence type="ECO:0000313" key="2">
    <source>
        <dbReference type="EMBL" id="EYC12997.1"/>
    </source>
</evidence>
<feature type="compositionally biased region" description="Basic and acidic residues" evidence="1">
    <location>
        <begin position="176"/>
        <end position="220"/>
    </location>
</feature>
<comment type="caution">
    <text evidence="2">The sequence shown here is derived from an EMBL/GenBank/DDBJ whole genome shotgun (WGS) entry which is preliminary data.</text>
</comment>